<dbReference type="InterPro" id="IPR003489">
    <property type="entry name" value="RHF/RaiA"/>
</dbReference>
<dbReference type="Proteomes" id="UP000245535">
    <property type="component" value="Unassembled WGS sequence"/>
</dbReference>
<name>A0A315Z8C2_SEDFL</name>
<dbReference type="SUPFAM" id="SSF69754">
    <property type="entry name" value="Ribosome binding protein Y (YfiA homologue)"/>
    <property type="match status" value="1"/>
</dbReference>
<reference evidence="2 3" key="1">
    <citation type="submission" date="2018-03" db="EMBL/GenBank/DDBJ databases">
        <title>Genomic Encyclopedia of Archaeal and Bacterial Type Strains, Phase II (KMG-II): from individual species to whole genera.</title>
        <authorList>
            <person name="Goeker M."/>
        </authorList>
    </citation>
    <scope>NUCLEOTIDE SEQUENCE [LARGE SCALE GENOMIC DNA]</scope>
    <source>
        <strain evidence="2 3">DSM 28229</strain>
    </source>
</reference>
<proteinExistence type="predicted"/>
<dbReference type="RefSeq" id="WP_109618190.1">
    <property type="nucleotide sequence ID" value="NZ_QGDO01000003.1"/>
</dbReference>
<evidence type="ECO:0000313" key="2">
    <source>
        <dbReference type="EMBL" id="PWJ41826.1"/>
    </source>
</evidence>
<sequence>MKLDFHSVHFKADQKLLDFIQKKVDKLEHFYDRFIDGEVFLKVEKNGDNSRDNKVVEIILNLPGETLVAKKHNNSFEAATDEATESLRRQAKKHKEKTYEKH</sequence>
<accession>A0A315Z8C2</accession>
<evidence type="ECO:0000313" key="3">
    <source>
        <dbReference type="Proteomes" id="UP000245535"/>
    </source>
</evidence>
<dbReference type="InterPro" id="IPR036567">
    <property type="entry name" value="RHF-like"/>
</dbReference>
<keyword evidence="3" id="KW-1185">Reference proteome</keyword>
<dbReference type="OrthoDB" id="9808702at2"/>
<dbReference type="AlphaFoldDB" id="A0A315Z8C2"/>
<comment type="caution">
    <text evidence="2">The sequence shown here is derived from an EMBL/GenBank/DDBJ whole genome shotgun (WGS) entry which is preliminary data.</text>
</comment>
<gene>
    <name evidence="2" type="ORF">BC781_10376</name>
</gene>
<dbReference type="EMBL" id="QGDO01000003">
    <property type="protein sequence ID" value="PWJ41826.1"/>
    <property type="molecule type" value="Genomic_DNA"/>
</dbReference>
<protein>
    <submittedName>
        <fullName evidence="2">Putative sigma-54 modulation protein</fullName>
    </submittedName>
</protein>
<dbReference type="CDD" id="cd00552">
    <property type="entry name" value="RaiA"/>
    <property type="match status" value="1"/>
</dbReference>
<dbReference type="Gene3D" id="3.30.160.100">
    <property type="entry name" value="Ribosome hibernation promotion factor-like"/>
    <property type="match status" value="1"/>
</dbReference>
<evidence type="ECO:0000256" key="1">
    <source>
        <dbReference type="SAM" id="MobiDB-lite"/>
    </source>
</evidence>
<feature type="region of interest" description="Disordered" evidence="1">
    <location>
        <begin position="78"/>
        <end position="102"/>
    </location>
</feature>
<organism evidence="2 3">
    <name type="scientific">Sediminitomix flava</name>
    <dbReference type="NCBI Taxonomy" id="379075"/>
    <lineage>
        <taxon>Bacteria</taxon>
        <taxon>Pseudomonadati</taxon>
        <taxon>Bacteroidota</taxon>
        <taxon>Cytophagia</taxon>
        <taxon>Cytophagales</taxon>
        <taxon>Flammeovirgaceae</taxon>
        <taxon>Sediminitomix</taxon>
    </lineage>
</organism>
<dbReference type="NCBIfam" id="TIGR00741">
    <property type="entry name" value="yfiA"/>
    <property type="match status" value="1"/>
</dbReference>
<dbReference type="Pfam" id="PF02482">
    <property type="entry name" value="Ribosomal_S30AE"/>
    <property type="match status" value="1"/>
</dbReference>